<evidence type="ECO:0000313" key="3">
    <source>
        <dbReference type="EMBL" id="OIW14554.1"/>
    </source>
</evidence>
<dbReference type="Pfam" id="PF00855">
    <property type="entry name" value="PWWP"/>
    <property type="match status" value="1"/>
</dbReference>
<dbReference type="PROSITE" id="PS50812">
    <property type="entry name" value="PWWP"/>
    <property type="match status" value="1"/>
</dbReference>
<dbReference type="AlphaFoldDB" id="A0A1J7I7H0"/>
<dbReference type="OrthoDB" id="641149at2759"/>
<dbReference type="PANTHER" id="PTHR10688:SF14">
    <property type="entry name" value="PWWP DOMAIN-CONTAINING PROTEIN"/>
    <property type="match status" value="1"/>
</dbReference>
<proteinExistence type="predicted"/>
<dbReference type="KEGG" id="lang:109344259"/>
<feature type="region of interest" description="Disordered" evidence="1">
    <location>
        <begin position="114"/>
        <end position="162"/>
    </location>
</feature>
<dbReference type="InterPro" id="IPR052657">
    <property type="entry name" value="PDP_family_Arabidopsis"/>
</dbReference>
<accession>A0A1J7I7H0</accession>
<feature type="compositionally biased region" description="Low complexity" evidence="1">
    <location>
        <begin position="117"/>
        <end position="133"/>
    </location>
</feature>
<dbReference type="Proteomes" id="UP000188354">
    <property type="component" value="Chromosome LG03"/>
</dbReference>
<dbReference type="EMBL" id="CM007363">
    <property type="protein sequence ID" value="OIW14554.1"/>
    <property type="molecule type" value="Genomic_DNA"/>
</dbReference>
<dbReference type="Gene3D" id="2.30.30.140">
    <property type="match status" value="1"/>
</dbReference>
<reference evidence="3 4" key="1">
    <citation type="journal article" date="2017" name="Plant Biotechnol. J.">
        <title>A comprehensive draft genome sequence for lupin (Lupinus angustifolius), an emerging health food: insights into plant-microbe interactions and legume evolution.</title>
        <authorList>
            <person name="Hane J.K."/>
            <person name="Ming Y."/>
            <person name="Kamphuis L.G."/>
            <person name="Nelson M.N."/>
            <person name="Garg G."/>
            <person name="Atkins C.A."/>
            <person name="Bayer P.E."/>
            <person name="Bravo A."/>
            <person name="Bringans S."/>
            <person name="Cannon S."/>
            <person name="Edwards D."/>
            <person name="Foley R."/>
            <person name="Gao L.L."/>
            <person name="Harrison M.J."/>
            <person name="Huang W."/>
            <person name="Hurgobin B."/>
            <person name="Li S."/>
            <person name="Liu C.W."/>
            <person name="McGrath A."/>
            <person name="Morahan G."/>
            <person name="Murray J."/>
            <person name="Weller J."/>
            <person name="Jian J."/>
            <person name="Singh K.B."/>
        </authorList>
    </citation>
    <scope>NUCLEOTIDE SEQUENCE [LARGE SCALE GENOMIC DNA]</scope>
    <source>
        <strain evidence="4">cv. Tanjil</strain>
        <tissue evidence="3">Whole plant</tissue>
    </source>
</reference>
<evidence type="ECO:0000313" key="4">
    <source>
        <dbReference type="Proteomes" id="UP000188354"/>
    </source>
</evidence>
<dbReference type="Gramene" id="OIW14554">
    <property type="protein sequence ID" value="OIW14554"/>
    <property type="gene ID" value="TanjilG_14940"/>
</dbReference>
<keyword evidence="4" id="KW-1185">Reference proteome</keyword>
<feature type="region of interest" description="Disordered" evidence="1">
    <location>
        <begin position="176"/>
        <end position="195"/>
    </location>
</feature>
<protein>
    <recommendedName>
        <fullName evidence="2">PWWP domain-containing protein</fullName>
    </recommendedName>
</protein>
<dbReference type="OMA" id="HSKFELE"/>
<dbReference type="InterPro" id="IPR000313">
    <property type="entry name" value="PWWP_dom"/>
</dbReference>
<sequence length="195" mass="21318">MKTRGTPSKSESGKSKVSEGGGEQVKTDSIAFGDVIWIKLRHGSWWPAQVVDAKSVDKSMKPRKRSVGDVLVRLYGSYKYSYVDPIQSRSEFETILKSNNGSYRDILLQSLEKDLPSNKSSKSKGSSSKGKGTPSKRKSCQKDDDDLDSESPETAALGKSQELSARRVRVMASLGLIAPPGSPFHKDGHNSIQNL</sequence>
<evidence type="ECO:0000256" key="1">
    <source>
        <dbReference type="SAM" id="MobiDB-lite"/>
    </source>
</evidence>
<organism evidence="3 4">
    <name type="scientific">Lupinus angustifolius</name>
    <name type="common">Narrow-leaved blue lupine</name>
    <dbReference type="NCBI Taxonomy" id="3871"/>
    <lineage>
        <taxon>Eukaryota</taxon>
        <taxon>Viridiplantae</taxon>
        <taxon>Streptophyta</taxon>
        <taxon>Embryophyta</taxon>
        <taxon>Tracheophyta</taxon>
        <taxon>Spermatophyta</taxon>
        <taxon>Magnoliopsida</taxon>
        <taxon>eudicotyledons</taxon>
        <taxon>Gunneridae</taxon>
        <taxon>Pentapetalae</taxon>
        <taxon>rosids</taxon>
        <taxon>fabids</taxon>
        <taxon>Fabales</taxon>
        <taxon>Fabaceae</taxon>
        <taxon>Papilionoideae</taxon>
        <taxon>50 kb inversion clade</taxon>
        <taxon>genistoids sensu lato</taxon>
        <taxon>core genistoids</taxon>
        <taxon>Genisteae</taxon>
        <taxon>Lupinus</taxon>
    </lineage>
</organism>
<feature type="domain" description="PWWP" evidence="2">
    <location>
        <begin position="32"/>
        <end position="83"/>
    </location>
</feature>
<gene>
    <name evidence="3" type="ORF">TanjilG_14940</name>
</gene>
<name>A0A1J7I7H0_LUPAN</name>
<evidence type="ECO:0000259" key="2">
    <source>
        <dbReference type="PROSITE" id="PS50812"/>
    </source>
</evidence>
<feature type="region of interest" description="Disordered" evidence="1">
    <location>
        <begin position="1"/>
        <end position="23"/>
    </location>
</feature>
<dbReference type="PANTHER" id="PTHR10688">
    <property type="entry name" value="PWWP DOMAIN-CONTAINING PROTEIN"/>
    <property type="match status" value="1"/>
</dbReference>
<dbReference type="SUPFAM" id="SSF63748">
    <property type="entry name" value="Tudor/PWWP/MBT"/>
    <property type="match status" value="1"/>
</dbReference>
<dbReference type="STRING" id="3871.A0A1J7I7H0"/>